<comment type="caution">
    <text evidence="8">The sequence shown here is derived from an EMBL/GenBank/DDBJ whole genome shotgun (WGS) entry which is preliminary data.</text>
</comment>
<dbReference type="InterPro" id="IPR032819">
    <property type="entry name" value="TruB_C"/>
</dbReference>
<evidence type="ECO:0000256" key="3">
    <source>
        <dbReference type="ARBA" id="ARBA00022694"/>
    </source>
</evidence>
<evidence type="ECO:0000259" key="7">
    <source>
        <dbReference type="Pfam" id="PF16198"/>
    </source>
</evidence>
<dbReference type="EC" id="5.4.99.25" evidence="5"/>
<feature type="active site" description="Nucleophile" evidence="5">
    <location>
        <position position="40"/>
    </location>
</feature>
<evidence type="ECO:0000313" key="8">
    <source>
        <dbReference type="EMBL" id="MEK0306224.1"/>
    </source>
</evidence>
<reference evidence="8 9" key="1">
    <citation type="submission" date="2024-02" db="EMBL/GenBank/DDBJ databases">
        <title>Bifidobacterium honeyensis sp. nov., isolated from the comb honey.</title>
        <authorList>
            <person name="Liu W."/>
            <person name="Li Y."/>
        </authorList>
    </citation>
    <scope>NUCLEOTIDE SEQUENCE [LARGE SCALE GENOMIC DNA]</scope>
    <source>
        <strain evidence="8 9">IMAU50988</strain>
    </source>
</reference>
<dbReference type="CDD" id="cd02573">
    <property type="entry name" value="PseudoU_synth_EcTruB"/>
    <property type="match status" value="1"/>
</dbReference>
<keyword evidence="9" id="KW-1185">Reference proteome</keyword>
<dbReference type="NCBIfam" id="TIGR00431">
    <property type="entry name" value="TruB"/>
    <property type="match status" value="1"/>
</dbReference>
<dbReference type="InterPro" id="IPR014780">
    <property type="entry name" value="tRNA_psdUridine_synth_TruB"/>
</dbReference>
<evidence type="ECO:0000256" key="2">
    <source>
        <dbReference type="ARBA" id="ARBA00005642"/>
    </source>
</evidence>
<sequence>METSGVLLVDKPQGVTSHDVVAAVRSTLRMRRVGHAGTLDPMATGMLVVAYGQATRLLNAIVGQDKTYLATMRLGMATTTDDAEGDPLDGGVQTPQVRRRVADLTGTRLEEIMRDRFTGFIDQVPDAFSAVKVDGRRAYELARRGEKVDLKPRRIHIAGYDLLTSRQVATDGGDLYLDCDVRVTCSSGTFIRALARDLGELLQVGGHLTMLRRTRVGRFDLEADGTGVRALTGHVEAYTRIGRDGGQVTRRRMVLDQDRQEVLAAAMTPAHAARLTLPVVRIDRAQAGILSHGGFLDIRLDGPTAALAPAPGLPEGEYLCALLSARGSGRAKPDVVFACPADE</sequence>
<evidence type="ECO:0000256" key="5">
    <source>
        <dbReference type="HAMAP-Rule" id="MF_01080"/>
    </source>
</evidence>
<dbReference type="Pfam" id="PF16198">
    <property type="entry name" value="TruB_C_2"/>
    <property type="match status" value="1"/>
</dbReference>
<evidence type="ECO:0000259" key="6">
    <source>
        <dbReference type="Pfam" id="PF01509"/>
    </source>
</evidence>
<gene>
    <name evidence="5 8" type="primary">truB</name>
    <name evidence="8" type="ORF">V8P97_01880</name>
</gene>
<comment type="similarity">
    <text evidence="2 5">Belongs to the pseudouridine synthase TruB family. Type 1 subfamily.</text>
</comment>
<dbReference type="EMBL" id="JBANBB010000001">
    <property type="protein sequence ID" value="MEK0306224.1"/>
    <property type="molecule type" value="Genomic_DNA"/>
</dbReference>
<comment type="catalytic activity">
    <reaction evidence="1 5">
        <text>uridine(55) in tRNA = pseudouridine(55) in tRNA</text>
        <dbReference type="Rhea" id="RHEA:42532"/>
        <dbReference type="Rhea" id="RHEA-COMP:10101"/>
        <dbReference type="Rhea" id="RHEA-COMP:10102"/>
        <dbReference type="ChEBI" id="CHEBI:65314"/>
        <dbReference type="ChEBI" id="CHEBI:65315"/>
        <dbReference type="EC" id="5.4.99.25"/>
    </reaction>
</comment>
<evidence type="ECO:0000313" key="9">
    <source>
        <dbReference type="Proteomes" id="UP001373159"/>
    </source>
</evidence>
<organism evidence="8 9">
    <name type="scientific">Bifidobacterium favimelis</name>
    <dbReference type="NCBI Taxonomy" id="3122979"/>
    <lineage>
        <taxon>Bacteria</taxon>
        <taxon>Bacillati</taxon>
        <taxon>Actinomycetota</taxon>
        <taxon>Actinomycetes</taxon>
        <taxon>Bifidobacteriales</taxon>
        <taxon>Bifidobacteriaceae</taxon>
        <taxon>Bifidobacterium</taxon>
    </lineage>
</organism>
<evidence type="ECO:0000256" key="1">
    <source>
        <dbReference type="ARBA" id="ARBA00000385"/>
    </source>
</evidence>
<protein>
    <recommendedName>
        <fullName evidence="5">tRNA pseudouridine synthase B</fullName>
        <ecNumber evidence="5">5.4.99.25</ecNumber>
    </recommendedName>
    <alternativeName>
        <fullName evidence="5">tRNA pseudouridine(55) synthase</fullName>
        <shortName evidence="5">Psi55 synthase</shortName>
    </alternativeName>
    <alternativeName>
        <fullName evidence="5">tRNA pseudouridylate synthase</fullName>
    </alternativeName>
    <alternativeName>
        <fullName evidence="5">tRNA-uridine isomerase</fullName>
    </alternativeName>
</protein>
<dbReference type="GO" id="GO:0160148">
    <property type="term" value="F:tRNA pseudouridine(55) synthase activity"/>
    <property type="evidence" value="ECO:0007669"/>
    <property type="project" value="UniProtKB-EC"/>
</dbReference>
<evidence type="ECO:0000256" key="4">
    <source>
        <dbReference type="ARBA" id="ARBA00023235"/>
    </source>
</evidence>
<dbReference type="InterPro" id="IPR020103">
    <property type="entry name" value="PsdUridine_synth_cat_dom_sf"/>
</dbReference>
<keyword evidence="4 5" id="KW-0413">Isomerase</keyword>
<keyword evidence="3 5" id="KW-0819">tRNA processing</keyword>
<feature type="domain" description="Pseudouridine synthase II N-terminal" evidence="6">
    <location>
        <begin position="25"/>
        <end position="191"/>
    </location>
</feature>
<dbReference type="Proteomes" id="UP001373159">
    <property type="component" value="Unassembled WGS sequence"/>
</dbReference>
<dbReference type="PANTHER" id="PTHR13767">
    <property type="entry name" value="TRNA-PSEUDOURIDINE SYNTHASE"/>
    <property type="match status" value="1"/>
</dbReference>
<proteinExistence type="inferred from homology"/>
<name>A0ABU8ZM00_9BIFI</name>
<accession>A0ABU8ZM00</accession>
<dbReference type="SUPFAM" id="SSF55120">
    <property type="entry name" value="Pseudouridine synthase"/>
    <property type="match status" value="1"/>
</dbReference>
<comment type="function">
    <text evidence="5">Responsible for synthesis of pseudouridine from uracil-55 in the psi GC loop of transfer RNAs.</text>
</comment>
<dbReference type="InterPro" id="IPR002501">
    <property type="entry name" value="PsdUridine_synth_N"/>
</dbReference>
<dbReference type="PANTHER" id="PTHR13767:SF2">
    <property type="entry name" value="PSEUDOURIDYLATE SYNTHASE TRUB1"/>
    <property type="match status" value="1"/>
</dbReference>
<feature type="domain" description="tRNA pseudouridylate synthase B C-terminal" evidence="7">
    <location>
        <begin position="192"/>
        <end position="222"/>
    </location>
</feature>
<dbReference type="Pfam" id="PF01509">
    <property type="entry name" value="TruB_N"/>
    <property type="match status" value="1"/>
</dbReference>
<dbReference type="RefSeq" id="WP_340468745.1">
    <property type="nucleotide sequence ID" value="NZ_JBANBB010000001.1"/>
</dbReference>
<dbReference type="HAMAP" id="MF_01080">
    <property type="entry name" value="TruB_bact"/>
    <property type="match status" value="1"/>
</dbReference>
<dbReference type="Gene3D" id="3.30.2350.10">
    <property type="entry name" value="Pseudouridine synthase"/>
    <property type="match status" value="1"/>
</dbReference>